<protein>
    <submittedName>
        <fullName evidence="9">Putative hydrogenase nickel incorporation protein HypB</fullName>
    </submittedName>
</protein>
<sequence>MHKVADIEIQHDIMVANKKLAKRNQRIFDKADTFSIDVLGAIGSGKTSLLETLVQKMDQKIGVIAGDVISKFDAQRIEKYGVPVVGLNTGKECHLDAHLVEHALPDLPLEDIDLLFIENVGNLICPVDFDLGSHIRMVVISVSEGDDTVEKHPLIFKDADMVVINKVDIADAVGADQDKMVVDVKELNPEAVVIKSSLKTGQGLDEIINTIEKFMKELKV</sequence>
<comment type="similarity">
    <text evidence="1">Belongs to the SIMIBI class G3E GTPase family. HypB/HupM subfamily.</text>
</comment>
<dbReference type="SUPFAM" id="SSF52540">
    <property type="entry name" value="P-loop containing nucleoside triphosphate hydrolases"/>
    <property type="match status" value="1"/>
</dbReference>
<evidence type="ECO:0000256" key="3">
    <source>
        <dbReference type="ARBA" id="ARBA00022723"/>
    </source>
</evidence>
<gene>
    <name evidence="9" type="primary">hypB</name>
    <name evidence="9" type="ORF">MCBB_0454</name>
</gene>
<dbReference type="GO" id="GO:0005525">
    <property type="term" value="F:GTP binding"/>
    <property type="evidence" value="ECO:0007669"/>
    <property type="project" value="UniProtKB-KW"/>
</dbReference>
<evidence type="ECO:0000256" key="6">
    <source>
        <dbReference type="ARBA" id="ARBA00022833"/>
    </source>
</evidence>
<organism evidence="9 10">
    <name type="scientific">Methanobacterium congolense</name>
    <dbReference type="NCBI Taxonomy" id="118062"/>
    <lineage>
        <taxon>Archaea</taxon>
        <taxon>Methanobacteriati</taxon>
        <taxon>Methanobacteriota</taxon>
        <taxon>Methanomada group</taxon>
        <taxon>Methanobacteria</taxon>
        <taxon>Methanobacteriales</taxon>
        <taxon>Methanobacteriaceae</taxon>
        <taxon>Methanobacterium</taxon>
    </lineage>
</organism>
<dbReference type="GO" id="GO:0016151">
    <property type="term" value="F:nickel cation binding"/>
    <property type="evidence" value="ECO:0007669"/>
    <property type="project" value="InterPro"/>
</dbReference>
<evidence type="ECO:0000313" key="9">
    <source>
        <dbReference type="EMBL" id="SCG85031.1"/>
    </source>
</evidence>
<dbReference type="InterPro" id="IPR003495">
    <property type="entry name" value="CobW/HypB/UreG_nucleotide-bd"/>
</dbReference>
<dbReference type="InterPro" id="IPR027417">
    <property type="entry name" value="P-loop_NTPase"/>
</dbReference>
<keyword evidence="10" id="KW-1185">Reference proteome</keyword>
<dbReference type="GO" id="GO:0051604">
    <property type="term" value="P:protein maturation"/>
    <property type="evidence" value="ECO:0007669"/>
    <property type="project" value="InterPro"/>
</dbReference>
<dbReference type="InterPro" id="IPR004392">
    <property type="entry name" value="Hyd_mat_HypB"/>
</dbReference>
<proteinExistence type="inferred from homology"/>
<evidence type="ECO:0000256" key="5">
    <source>
        <dbReference type="ARBA" id="ARBA00022801"/>
    </source>
</evidence>
<feature type="domain" description="CobW/HypB/UreG nucleotide-binding" evidence="8">
    <location>
        <begin position="38"/>
        <end position="194"/>
    </location>
</feature>
<accession>A0A1D3L047</accession>
<dbReference type="GO" id="GO:0008270">
    <property type="term" value="F:zinc ion binding"/>
    <property type="evidence" value="ECO:0007669"/>
    <property type="project" value="TreeGrafter"/>
</dbReference>
<dbReference type="RefSeq" id="WP_071906174.1">
    <property type="nucleotide sequence ID" value="NZ_LT607756.1"/>
</dbReference>
<keyword evidence="5" id="KW-0378">Hydrolase</keyword>
<dbReference type="OrthoDB" id="812at2157"/>
<keyword evidence="2" id="KW-0533">Nickel</keyword>
<dbReference type="PIRSF" id="PIRSF005624">
    <property type="entry name" value="Ni-bind_GTPase"/>
    <property type="match status" value="1"/>
</dbReference>
<reference evidence="9 10" key="1">
    <citation type="submission" date="2016-08" db="EMBL/GenBank/DDBJ databases">
        <authorList>
            <person name="Seilhamer J.J."/>
        </authorList>
    </citation>
    <scope>NUCLEOTIDE SEQUENCE [LARGE SCALE GENOMIC DNA]</scope>
    <source>
        <strain evidence="9">Buetzberg</strain>
    </source>
</reference>
<dbReference type="Gene3D" id="3.40.50.300">
    <property type="entry name" value="P-loop containing nucleotide triphosphate hydrolases"/>
    <property type="match status" value="1"/>
</dbReference>
<dbReference type="EMBL" id="LT607756">
    <property type="protein sequence ID" value="SCG85031.1"/>
    <property type="molecule type" value="Genomic_DNA"/>
</dbReference>
<dbReference type="GeneID" id="30411314"/>
<keyword evidence="7" id="KW-0342">GTP-binding</keyword>
<dbReference type="Pfam" id="PF02492">
    <property type="entry name" value="cobW"/>
    <property type="match status" value="1"/>
</dbReference>
<dbReference type="STRING" id="118062.MCBB_0454"/>
<name>A0A1D3L047_9EURY</name>
<dbReference type="PATRIC" id="fig|129848.4.peg.455"/>
<dbReference type="AlphaFoldDB" id="A0A1D3L047"/>
<evidence type="ECO:0000313" key="10">
    <source>
        <dbReference type="Proteomes" id="UP000094707"/>
    </source>
</evidence>
<keyword evidence="3" id="KW-0479">Metal-binding</keyword>
<evidence type="ECO:0000256" key="4">
    <source>
        <dbReference type="ARBA" id="ARBA00022741"/>
    </source>
</evidence>
<dbReference type="PANTHER" id="PTHR30134:SF2">
    <property type="entry name" value="HYDROGENASE MATURATION FACTOR HYPB"/>
    <property type="match status" value="1"/>
</dbReference>
<evidence type="ECO:0000256" key="2">
    <source>
        <dbReference type="ARBA" id="ARBA00022596"/>
    </source>
</evidence>
<dbReference type="KEGG" id="mcub:MCBB_0454"/>
<dbReference type="GO" id="GO:0003924">
    <property type="term" value="F:GTPase activity"/>
    <property type="evidence" value="ECO:0007669"/>
    <property type="project" value="InterPro"/>
</dbReference>
<evidence type="ECO:0000256" key="7">
    <source>
        <dbReference type="ARBA" id="ARBA00023134"/>
    </source>
</evidence>
<keyword evidence="4" id="KW-0547">Nucleotide-binding</keyword>
<keyword evidence="6" id="KW-0862">Zinc</keyword>
<dbReference type="PANTHER" id="PTHR30134">
    <property type="entry name" value="HYDROGENASE PROTEIN ASSEMBLY PROTEIN, NICKEL CHAPERONE"/>
    <property type="match status" value="1"/>
</dbReference>
<dbReference type="NCBIfam" id="TIGR00073">
    <property type="entry name" value="hypB"/>
    <property type="match status" value="1"/>
</dbReference>
<evidence type="ECO:0000259" key="8">
    <source>
        <dbReference type="Pfam" id="PF02492"/>
    </source>
</evidence>
<evidence type="ECO:0000256" key="1">
    <source>
        <dbReference type="ARBA" id="ARBA00006211"/>
    </source>
</evidence>
<dbReference type="Proteomes" id="UP000094707">
    <property type="component" value="Chromosome I"/>
</dbReference>